<feature type="compositionally biased region" description="Basic and acidic residues" evidence="1">
    <location>
        <begin position="1"/>
        <end position="51"/>
    </location>
</feature>
<keyword evidence="3" id="KW-1185">Reference proteome</keyword>
<feature type="compositionally biased region" description="Basic and acidic residues" evidence="1">
    <location>
        <begin position="89"/>
        <end position="107"/>
    </location>
</feature>
<feature type="region of interest" description="Disordered" evidence="1">
    <location>
        <begin position="1"/>
        <end position="113"/>
    </location>
</feature>
<gene>
    <name evidence="2" type="ORF">MAR_032463</name>
</gene>
<dbReference type="PANTHER" id="PTHR46601:SF1">
    <property type="entry name" value="ADF-H DOMAIN-CONTAINING PROTEIN"/>
    <property type="match status" value="1"/>
</dbReference>
<dbReference type="PANTHER" id="PTHR46601">
    <property type="entry name" value="ULP_PROTEASE DOMAIN-CONTAINING PROTEIN"/>
    <property type="match status" value="1"/>
</dbReference>
<reference evidence="2" key="1">
    <citation type="submission" date="2022-11" db="EMBL/GenBank/DDBJ databases">
        <title>Centuries of genome instability and evolution in soft-shell clam transmissible cancer (bioRxiv).</title>
        <authorList>
            <person name="Hart S.F.M."/>
            <person name="Yonemitsu M.A."/>
            <person name="Giersch R.M."/>
            <person name="Beal B.F."/>
            <person name="Arriagada G."/>
            <person name="Davis B.W."/>
            <person name="Ostrander E.A."/>
            <person name="Goff S.P."/>
            <person name="Metzger M.J."/>
        </authorList>
    </citation>
    <scope>NUCLEOTIDE SEQUENCE</scope>
    <source>
        <strain evidence="2">MELC-2E11</strain>
        <tissue evidence="2">Siphon/mantle</tissue>
    </source>
</reference>
<evidence type="ECO:0000313" key="2">
    <source>
        <dbReference type="EMBL" id="WAR17869.1"/>
    </source>
</evidence>
<protein>
    <submittedName>
        <fullName evidence="2">Uncharacterized protein</fullName>
    </submittedName>
</protein>
<feature type="compositionally biased region" description="Basic and acidic residues" evidence="1">
    <location>
        <begin position="58"/>
        <end position="81"/>
    </location>
</feature>
<accession>A0ABY7FAQ4</accession>
<evidence type="ECO:0000256" key="1">
    <source>
        <dbReference type="SAM" id="MobiDB-lite"/>
    </source>
</evidence>
<organism evidence="2 3">
    <name type="scientific">Mya arenaria</name>
    <name type="common">Soft-shell clam</name>
    <dbReference type="NCBI Taxonomy" id="6604"/>
    <lineage>
        <taxon>Eukaryota</taxon>
        <taxon>Metazoa</taxon>
        <taxon>Spiralia</taxon>
        <taxon>Lophotrochozoa</taxon>
        <taxon>Mollusca</taxon>
        <taxon>Bivalvia</taxon>
        <taxon>Autobranchia</taxon>
        <taxon>Heteroconchia</taxon>
        <taxon>Euheterodonta</taxon>
        <taxon>Imparidentia</taxon>
        <taxon>Neoheterodontei</taxon>
        <taxon>Myida</taxon>
        <taxon>Myoidea</taxon>
        <taxon>Myidae</taxon>
        <taxon>Mya</taxon>
    </lineage>
</organism>
<proteinExistence type="predicted"/>
<dbReference type="Proteomes" id="UP001164746">
    <property type="component" value="Chromosome 10"/>
</dbReference>
<evidence type="ECO:0000313" key="3">
    <source>
        <dbReference type="Proteomes" id="UP001164746"/>
    </source>
</evidence>
<name>A0ABY7FAQ4_MYAAR</name>
<sequence length="685" mass="80080">MEEKDRILEKNPRKLSEYRQREKERKRLSWKKRTEFREKRKMMGDVTEEKSKTKKVLTRSESEKQREYWRRKQAESRERRSSQTHRRYKEKDRHYRQDKRNNTESHLKRAQKKLNFPKDPEEFVNTVEYLVHNITPRKRKIMKEKNLLNTPTSRKKFFEKSYEVLKNSNKKNDSHLVKQKIIRNLSFLKKYRLSTMLARFLSVSDSYISKQSIAGNKAKQLRRDATSEQNKKVIQDYFQRCDVSTTLLTAKRVKKDNQERRVLDRPLAEVYKQFKEDHVDVKASFSTFVKNKPSNPWFGCLCESCANVDLKLKALAQVAARSGSTIKVKDKYEAVAITLCEKDEGSAFHKLQCIQRQCLHCGCDGIVRYYQPLAEQNCMATVVYSKWERVKKQYKGKEVTQIMPVSHTGSVTEVVLNLSEELKTFAEHLFVAAWQQKQFLMLQKNVPKSWAILNMDFAENYTCVAQREVQSAHWSHNQVTVHPTVAYYRCQEEGCEDIVTEHLIFVSDDKVHDAAAVQEFVKLANQHLIQKRGVPFTDISCSQADFGFSFERHFYGSRHGKGPSDGAGAVVKSAVRRAVMGGNVVVNDANEFFEIAKQKLSKEDTDHKEHFKRTIFLVTDINHDRPERSDKCCKTLKGTRKVQAVQAVEKMIINTRNLSCFCEFCINGVEQTCVNSNYVHEWKNL</sequence>
<dbReference type="EMBL" id="CP111021">
    <property type="protein sequence ID" value="WAR17869.1"/>
    <property type="molecule type" value="Genomic_DNA"/>
</dbReference>